<feature type="signal peptide" evidence="1">
    <location>
        <begin position="1"/>
        <end position="22"/>
    </location>
</feature>
<gene>
    <name evidence="2" type="ORF">UTRI_10191</name>
</gene>
<evidence type="ECO:0000313" key="2">
    <source>
        <dbReference type="EMBL" id="SPO28152.1"/>
    </source>
</evidence>
<keyword evidence="3" id="KW-1185">Reference proteome</keyword>
<evidence type="ECO:0000256" key="1">
    <source>
        <dbReference type="SAM" id="SignalP"/>
    </source>
</evidence>
<sequence length="257" mass="29259">MRWNQGARLLQLCLGLAVVATATAPRYSEELNERMEGSSQNGPDDRIRFDQLHSRFFRHQPQASVPDAHTILSMYPGTPFFNDKPLFFADQDSYLSRAGLLQAYDLFGKVHVSNAEGTRHLTIWPDDGTLGLDSKPWMSDKLLDRFSAGIKVLENHFGRAVTLVSRGANLGQAVDEEGFETPEWPRVGASDAMPFDENLTKEYIRLLLRQKRFLNFSSRLEPEIKYGVRVDSFGGVQGRTFDREYVIYGEVMKLLRH</sequence>
<reference evidence="2 3" key="1">
    <citation type="submission" date="2018-03" db="EMBL/GenBank/DDBJ databases">
        <authorList>
            <person name="Guldener U."/>
        </authorList>
    </citation>
    <scope>NUCLEOTIDE SEQUENCE [LARGE SCALE GENOMIC DNA]</scope>
    <source>
        <strain evidence="2 3">NBRC100155</strain>
    </source>
</reference>
<feature type="chain" id="PRO_5022866256" evidence="1">
    <location>
        <begin position="23"/>
        <end position="257"/>
    </location>
</feature>
<name>A0A5C3EC04_9BASI</name>
<protein>
    <submittedName>
        <fullName evidence="2">Uncharacterized protein</fullName>
    </submittedName>
</protein>
<proteinExistence type="predicted"/>
<accession>A0A5C3EC04</accession>
<dbReference type="Proteomes" id="UP000324022">
    <property type="component" value="Unassembled WGS sequence"/>
</dbReference>
<organism evidence="2 3">
    <name type="scientific">Ustilago trichophora</name>
    <dbReference type="NCBI Taxonomy" id="86804"/>
    <lineage>
        <taxon>Eukaryota</taxon>
        <taxon>Fungi</taxon>
        <taxon>Dikarya</taxon>
        <taxon>Basidiomycota</taxon>
        <taxon>Ustilaginomycotina</taxon>
        <taxon>Ustilaginomycetes</taxon>
        <taxon>Ustilaginales</taxon>
        <taxon>Ustilaginaceae</taxon>
        <taxon>Ustilago</taxon>
    </lineage>
</organism>
<dbReference type="AlphaFoldDB" id="A0A5C3EC04"/>
<keyword evidence="1" id="KW-0732">Signal</keyword>
<dbReference type="EMBL" id="OOIN01000021">
    <property type="protein sequence ID" value="SPO28152.1"/>
    <property type="molecule type" value="Genomic_DNA"/>
</dbReference>
<evidence type="ECO:0000313" key="3">
    <source>
        <dbReference type="Proteomes" id="UP000324022"/>
    </source>
</evidence>